<protein>
    <recommendedName>
        <fullName evidence="8">ZIP family metal transporter</fullName>
    </recommendedName>
</protein>
<feature type="transmembrane region" description="Helical" evidence="5">
    <location>
        <begin position="169"/>
        <end position="189"/>
    </location>
</feature>
<evidence type="ECO:0008006" key="8">
    <source>
        <dbReference type="Google" id="ProtNLM"/>
    </source>
</evidence>
<evidence type="ECO:0000256" key="4">
    <source>
        <dbReference type="ARBA" id="ARBA00023136"/>
    </source>
</evidence>
<dbReference type="GO" id="GO:0005385">
    <property type="term" value="F:zinc ion transmembrane transporter activity"/>
    <property type="evidence" value="ECO:0007669"/>
    <property type="project" value="TreeGrafter"/>
</dbReference>
<reference evidence="6 7" key="1">
    <citation type="submission" date="2019-10" db="EMBL/GenBank/DDBJ databases">
        <title>Rubrobacter sp nov SCSIO 52915 isolated from a deep-sea sediment in the South China Sea.</title>
        <authorList>
            <person name="Chen R.W."/>
        </authorList>
    </citation>
    <scope>NUCLEOTIDE SEQUENCE [LARGE SCALE GENOMIC DNA]</scope>
    <source>
        <strain evidence="6 7">SCSIO 52915</strain>
        <plasmid evidence="6 7">unnamed1</plasmid>
    </source>
</reference>
<evidence type="ECO:0000256" key="5">
    <source>
        <dbReference type="SAM" id="Phobius"/>
    </source>
</evidence>
<proteinExistence type="predicted"/>
<evidence type="ECO:0000256" key="1">
    <source>
        <dbReference type="ARBA" id="ARBA00004141"/>
    </source>
</evidence>
<dbReference type="KEGG" id="rmar:GBA65_21685"/>
<geneLocation type="plasmid" evidence="6 7">
    <name>unnamed1</name>
</geneLocation>
<feature type="transmembrane region" description="Helical" evidence="5">
    <location>
        <begin position="12"/>
        <end position="29"/>
    </location>
</feature>
<organism evidence="6 7">
    <name type="scientific">Rubrobacter marinus</name>
    <dbReference type="NCBI Taxonomy" id="2653852"/>
    <lineage>
        <taxon>Bacteria</taxon>
        <taxon>Bacillati</taxon>
        <taxon>Actinomycetota</taxon>
        <taxon>Rubrobacteria</taxon>
        <taxon>Rubrobacterales</taxon>
        <taxon>Rubrobacteraceae</taxon>
        <taxon>Rubrobacter</taxon>
    </lineage>
</organism>
<dbReference type="PANTHER" id="PTHR11040">
    <property type="entry name" value="ZINC/IRON TRANSPORTER"/>
    <property type="match status" value="1"/>
</dbReference>
<evidence type="ECO:0000313" key="7">
    <source>
        <dbReference type="Proteomes" id="UP000502706"/>
    </source>
</evidence>
<name>A0A6G8Q3M0_9ACTN</name>
<accession>A0A6G8Q3M0</accession>
<dbReference type="Pfam" id="PF02535">
    <property type="entry name" value="Zip"/>
    <property type="match status" value="1"/>
</dbReference>
<feature type="transmembrane region" description="Helical" evidence="5">
    <location>
        <begin position="133"/>
        <end position="157"/>
    </location>
</feature>
<keyword evidence="6" id="KW-0614">Plasmid</keyword>
<sequence length="248" mass="24728">MRGVATPVTATFAALLSAVGFSGASLLALLGKGMGVRGRSYSVAVAAGLLLALAFADLFPEALELSGRTAVWGFVGGFSFLLLVETFTRAHTHHSPAEHVREHALAPLVMGLAVHNLADGFALGVSAELSAPAAGAVGLGVLVHQAPVGISLAAILAAAHATRAQVLRVAVPLGLAIPLAAALTTALPAPGDRALGLLVGAAGGVLAYMGASHLLPEAQAEHRSRVPGVLFVATLAATTLVLFTLLGG</sequence>
<keyword evidence="7" id="KW-1185">Reference proteome</keyword>
<feature type="transmembrane region" description="Helical" evidence="5">
    <location>
        <begin position="65"/>
        <end position="84"/>
    </location>
</feature>
<dbReference type="InterPro" id="IPR003689">
    <property type="entry name" value="ZIP"/>
</dbReference>
<feature type="transmembrane region" description="Helical" evidence="5">
    <location>
        <begin position="105"/>
        <end position="127"/>
    </location>
</feature>
<evidence type="ECO:0000256" key="3">
    <source>
        <dbReference type="ARBA" id="ARBA00022989"/>
    </source>
</evidence>
<dbReference type="AlphaFoldDB" id="A0A6G8Q3M0"/>
<dbReference type="Proteomes" id="UP000502706">
    <property type="component" value="Plasmid unnamed1"/>
</dbReference>
<evidence type="ECO:0000256" key="2">
    <source>
        <dbReference type="ARBA" id="ARBA00022692"/>
    </source>
</evidence>
<gene>
    <name evidence="6" type="ORF">GBA65_21685</name>
</gene>
<dbReference type="EMBL" id="CP045122">
    <property type="protein sequence ID" value="QIN81053.1"/>
    <property type="molecule type" value="Genomic_DNA"/>
</dbReference>
<comment type="subcellular location">
    <subcellularLocation>
        <location evidence="1">Membrane</location>
        <topology evidence="1">Multi-pass membrane protein</topology>
    </subcellularLocation>
</comment>
<dbReference type="GO" id="GO:0016020">
    <property type="term" value="C:membrane"/>
    <property type="evidence" value="ECO:0007669"/>
    <property type="project" value="UniProtKB-SubCell"/>
</dbReference>
<keyword evidence="4 5" id="KW-0472">Membrane</keyword>
<feature type="transmembrane region" description="Helical" evidence="5">
    <location>
        <begin position="41"/>
        <end position="59"/>
    </location>
</feature>
<feature type="transmembrane region" description="Helical" evidence="5">
    <location>
        <begin position="195"/>
        <end position="215"/>
    </location>
</feature>
<dbReference type="PANTHER" id="PTHR11040:SF44">
    <property type="entry name" value="PROTEIN ZNTC-RELATED"/>
    <property type="match status" value="1"/>
</dbReference>
<keyword evidence="3 5" id="KW-1133">Transmembrane helix</keyword>
<feature type="transmembrane region" description="Helical" evidence="5">
    <location>
        <begin position="227"/>
        <end position="246"/>
    </location>
</feature>
<keyword evidence="2 5" id="KW-0812">Transmembrane</keyword>
<evidence type="ECO:0000313" key="6">
    <source>
        <dbReference type="EMBL" id="QIN81053.1"/>
    </source>
</evidence>